<gene>
    <name evidence="6" type="ORF">C9J01_26690</name>
</gene>
<reference evidence="6 7" key="1">
    <citation type="submission" date="2018-03" db="EMBL/GenBank/DDBJ databases">
        <title>Whole genome sequencing of Histamine producing bacteria.</title>
        <authorList>
            <person name="Butler K."/>
        </authorList>
    </citation>
    <scope>NUCLEOTIDE SEQUENCE [LARGE SCALE GENOMIC DNA]</scope>
    <source>
        <strain evidence="6 7">DSM 19138</strain>
    </source>
</reference>
<dbReference type="GO" id="GO:0003700">
    <property type="term" value="F:DNA-binding transcription factor activity"/>
    <property type="evidence" value="ECO:0007669"/>
    <property type="project" value="InterPro"/>
</dbReference>
<accession>A0A2T3N228</accession>
<dbReference type="PRINTS" id="PR00039">
    <property type="entry name" value="HTHLYSR"/>
</dbReference>
<comment type="similarity">
    <text evidence="1">Belongs to the LysR transcriptional regulatory family.</text>
</comment>
<dbReference type="AlphaFoldDB" id="A0A2T3N228"/>
<dbReference type="Gene3D" id="1.10.10.10">
    <property type="entry name" value="Winged helix-like DNA-binding domain superfamily/Winged helix DNA-binding domain"/>
    <property type="match status" value="1"/>
</dbReference>
<dbReference type="PANTHER" id="PTHR30118:SF7">
    <property type="entry name" value="TRANSCRIPTIONAL REGULATOR LYSR FAMILY"/>
    <property type="match status" value="1"/>
</dbReference>
<dbReference type="Gene3D" id="3.40.190.10">
    <property type="entry name" value="Periplasmic binding protein-like II"/>
    <property type="match status" value="2"/>
</dbReference>
<organism evidence="6 7">
    <name type="scientific">Photobacterium rosenbergii</name>
    <dbReference type="NCBI Taxonomy" id="294936"/>
    <lineage>
        <taxon>Bacteria</taxon>
        <taxon>Pseudomonadati</taxon>
        <taxon>Pseudomonadota</taxon>
        <taxon>Gammaproteobacteria</taxon>
        <taxon>Vibrionales</taxon>
        <taxon>Vibrionaceae</taxon>
        <taxon>Photobacterium</taxon>
    </lineage>
</organism>
<feature type="domain" description="HTH lysR-type" evidence="5">
    <location>
        <begin position="8"/>
        <end position="65"/>
    </location>
</feature>
<keyword evidence="2" id="KW-0805">Transcription regulation</keyword>
<protein>
    <submittedName>
        <fullName evidence="6">LysR family transcriptional regulator</fullName>
    </submittedName>
</protein>
<dbReference type="PANTHER" id="PTHR30118">
    <property type="entry name" value="HTH-TYPE TRANSCRIPTIONAL REGULATOR LEUO-RELATED"/>
    <property type="match status" value="1"/>
</dbReference>
<dbReference type="EMBL" id="PYMB01000031">
    <property type="protein sequence ID" value="PSW06377.1"/>
    <property type="molecule type" value="Genomic_DNA"/>
</dbReference>
<sequence>MKTNLEDLDLNLLKLLRVVVETRNTSIAAEKLGISQTSVSRGLAKLRETFGDQLFIRKAHGVEPSELAERLAEAAENMLTPFANVLDSYQSFNPLEYSGKVVIALELSLLETFGQGIYRALNDALPNASLELIYWQEGSLQDILDRKIDYMVHYSPYPLPQDLYAHHLSSLKISLVARKDHSILSQTSDLESIAHLPVVKLVSDAVNVKRDAFDELYLEKGFTPKIALRTHSIPVAITKLESSDAIKFSSSYLMNLSDKLACYPLPKMPAHLTEFSISGSYLQSKRGYPLNQHLHQTMQTFFDSVVQPDMTQ</sequence>
<keyword evidence="3" id="KW-0238">DNA-binding</keyword>
<dbReference type="RefSeq" id="WP_107301122.1">
    <property type="nucleotide sequence ID" value="NZ_PYMB01000031.1"/>
</dbReference>
<dbReference type="SUPFAM" id="SSF46785">
    <property type="entry name" value="Winged helix' DNA-binding domain"/>
    <property type="match status" value="1"/>
</dbReference>
<dbReference type="PROSITE" id="PS50931">
    <property type="entry name" value="HTH_LYSR"/>
    <property type="match status" value="1"/>
</dbReference>
<dbReference type="InterPro" id="IPR050389">
    <property type="entry name" value="LysR-type_TF"/>
</dbReference>
<name>A0A2T3N228_9GAMM</name>
<evidence type="ECO:0000256" key="4">
    <source>
        <dbReference type="ARBA" id="ARBA00023163"/>
    </source>
</evidence>
<evidence type="ECO:0000313" key="7">
    <source>
        <dbReference type="Proteomes" id="UP000241346"/>
    </source>
</evidence>
<proteinExistence type="inferred from homology"/>
<evidence type="ECO:0000256" key="2">
    <source>
        <dbReference type="ARBA" id="ARBA00023015"/>
    </source>
</evidence>
<evidence type="ECO:0000313" key="6">
    <source>
        <dbReference type="EMBL" id="PSW06377.1"/>
    </source>
</evidence>
<dbReference type="InterPro" id="IPR036390">
    <property type="entry name" value="WH_DNA-bd_sf"/>
</dbReference>
<dbReference type="InterPro" id="IPR005119">
    <property type="entry name" value="LysR_subst-bd"/>
</dbReference>
<dbReference type="Pfam" id="PF00126">
    <property type="entry name" value="HTH_1"/>
    <property type="match status" value="1"/>
</dbReference>
<comment type="caution">
    <text evidence="6">The sequence shown here is derived from an EMBL/GenBank/DDBJ whole genome shotgun (WGS) entry which is preliminary data.</text>
</comment>
<dbReference type="InterPro" id="IPR036388">
    <property type="entry name" value="WH-like_DNA-bd_sf"/>
</dbReference>
<keyword evidence="4" id="KW-0804">Transcription</keyword>
<dbReference type="OrthoDB" id="6396370at2"/>
<evidence type="ECO:0000259" key="5">
    <source>
        <dbReference type="PROSITE" id="PS50931"/>
    </source>
</evidence>
<dbReference type="InterPro" id="IPR000847">
    <property type="entry name" value="LysR_HTH_N"/>
</dbReference>
<dbReference type="SUPFAM" id="SSF53850">
    <property type="entry name" value="Periplasmic binding protein-like II"/>
    <property type="match status" value="1"/>
</dbReference>
<dbReference type="GO" id="GO:0003677">
    <property type="term" value="F:DNA binding"/>
    <property type="evidence" value="ECO:0007669"/>
    <property type="project" value="UniProtKB-KW"/>
</dbReference>
<evidence type="ECO:0000256" key="1">
    <source>
        <dbReference type="ARBA" id="ARBA00009437"/>
    </source>
</evidence>
<dbReference type="Proteomes" id="UP000241346">
    <property type="component" value="Unassembled WGS sequence"/>
</dbReference>
<evidence type="ECO:0000256" key="3">
    <source>
        <dbReference type="ARBA" id="ARBA00023125"/>
    </source>
</evidence>
<dbReference type="Pfam" id="PF03466">
    <property type="entry name" value="LysR_substrate"/>
    <property type="match status" value="1"/>
</dbReference>